<dbReference type="KEGG" id="lit:FPZ52_06750"/>
<organism evidence="4 5">
    <name type="scientific">Qingshengfaniella alkalisoli</name>
    <dbReference type="NCBI Taxonomy" id="2599296"/>
    <lineage>
        <taxon>Bacteria</taxon>
        <taxon>Pseudomonadati</taxon>
        <taxon>Pseudomonadota</taxon>
        <taxon>Alphaproteobacteria</taxon>
        <taxon>Rhodobacterales</taxon>
        <taxon>Paracoccaceae</taxon>
        <taxon>Qingshengfaniella</taxon>
    </lineage>
</organism>
<dbReference type="AlphaFoldDB" id="A0A5B8J4B4"/>
<feature type="transmembrane region" description="Helical" evidence="2">
    <location>
        <begin position="24"/>
        <end position="47"/>
    </location>
</feature>
<dbReference type="Pfam" id="PF05036">
    <property type="entry name" value="SPOR"/>
    <property type="match status" value="1"/>
</dbReference>
<evidence type="ECO:0000256" key="2">
    <source>
        <dbReference type="SAM" id="Phobius"/>
    </source>
</evidence>
<protein>
    <submittedName>
        <fullName evidence="4">SPOR domain-containing protein</fullName>
    </submittedName>
</protein>
<dbReference type="SUPFAM" id="SSF110997">
    <property type="entry name" value="Sporulation related repeat"/>
    <property type="match status" value="1"/>
</dbReference>
<evidence type="ECO:0000313" key="5">
    <source>
        <dbReference type="Proteomes" id="UP000318483"/>
    </source>
</evidence>
<dbReference type="Gene3D" id="3.30.70.1070">
    <property type="entry name" value="Sporulation related repeat"/>
    <property type="match status" value="1"/>
</dbReference>
<reference evidence="4 5" key="1">
    <citation type="submission" date="2019-07" db="EMBL/GenBank/DDBJ databases">
        <title>Litoreibacter alkalisoli sp. nov., isolated from saline-alkaline soil.</title>
        <authorList>
            <person name="Wang S."/>
            <person name="Xu L."/>
            <person name="Xing Y.-T."/>
            <person name="Sun J.-Q."/>
        </authorList>
    </citation>
    <scope>NUCLEOTIDE SEQUENCE [LARGE SCALE GENOMIC DNA]</scope>
    <source>
        <strain evidence="4 5">LN3S51</strain>
    </source>
</reference>
<dbReference type="GO" id="GO:0042834">
    <property type="term" value="F:peptidoglycan binding"/>
    <property type="evidence" value="ECO:0007669"/>
    <property type="project" value="InterPro"/>
</dbReference>
<dbReference type="InterPro" id="IPR036680">
    <property type="entry name" value="SPOR-like_sf"/>
</dbReference>
<dbReference type="Proteomes" id="UP000318483">
    <property type="component" value="Chromosome"/>
</dbReference>
<feature type="region of interest" description="Disordered" evidence="1">
    <location>
        <begin position="226"/>
        <end position="245"/>
    </location>
</feature>
<dbReference type="OrthoDB" id="8479416at2"/>
<accession>A0A5B8J4B4</accession>
<evidence type="ECO:0000256" key="1">
    <source>
        <dbReference type="SAM" id="MobiDB-lite"/>
    </source>
</evidence>
<keyword evidence="2" id="KW-1133">Transmembrane helix</keyword>
<proteinExistence type="predicted"/>
<keyword evidence="2" id="KW-0812">Transmembrane</keyword>
<dbReference type="PROSITE" id="PS51724">
    <property type="entry name" value="SPOR"/>
    <property type="match status" value="1"/>
</dbReference>
<feature type="region of interest" description="Disordered" evidence="1">
    <location>
        <begin position="161"/>
        <end position="212"/>
    </location>
</feature>
<dbReference type="EMBL" id="CP042261">
    <property type="protein sequence ID" value="QDY69357.1"/>
    <property type="molecule type" value="Genomic_DNA"/>
</dbReference>
<feature type="compositionally biased region" description="Low complexity" evidence="1">
    <location>
        <begin position="191"/>
        <end position="209"/>
    </location>
</feature>
<name>A0A5B8J4B4_9RHOB</name>
<feature type="domain" description="SPOR" evidence="3">
    <location>
        <begin position="265"/>
        <end position="350"/>
    </location>
</feature>
<evidence type="ECO:0000313" key="4">
    <source>
        <dbReference type="EMBL" id="QDY69357.1"/>
    </source>
</evidence>
<gene>
    <name evidence="4" type="ORF">FPZ52_06750</name>
</gene>
<evidence type="ECO:0000259" key="3">
    <source>
        <dbReference type="PROSITE" id="PS51724"/>
    </source>
</evidence>
<sequence>MRRKMAYSEAFEEEPRPSFRGRGFFATLMGWAGAASSLALVGGLGWWATDLALRDARGVPVVRAMEGPARIAPENPGGFQADHQGLAVNNVASEGENEVQVDKLVLAPEPVGVADEDVAVAELGEMPDAEVMDPATQLAGSPQTVTEGDPGDNLDEQLAQVDEEPQEEQVASIDANEVTVPRPVARPSQRSQVSTQSAQPTSQPAQQSKSLDDIMRASVNSAIEEALGESGAGAEGEPQAALDTGDRMEMVTRASANVSQMETLRISAGTRLVQLGAFDSPEMAQAAWNNIAANFDTYVAGKQQVIEPAHSNGRTFYRLRVAGFDDLTSARNFCSVLLAEQADCIPVLTR</sequence>
<keyword evidence="5" id="KW-1185">Reference proteome</keyword>
<dbReference type="InterPro" id="IPR007730">
    <property type="entry name" value="SPOR-like_dom"/>
</dbReference>
<keyword evidence="2" id="KW-0472">Membrane</keyword>